<keyword evidence="10" id="KW-0833">Ubl conjugation pathway</keyword>
<dbReference type="Proteomes" id="UP000231279">
    <property type="component" value="Unassembled WGS sequence"/>
</dbReference>
<evidence type="ECO:0000256" key="17">
    <source>
        <dbReference type="SAM" id="SignalP"/>
    </source>
</evidence>
<feature type="domain" description="RING-type" evidence="18">
    <location>
        <begin position="120"/>
        <end position="162"/>
    </location>
</feature>
<evidence type="ECO:0000256" key="4">
    <source>
        <dbReference type="ARBA" id="ARBA00012483"/>
    </source>
</evidence>
<dbReference type="PANTHER" id="PTHR46539">
    <property type="entry name" value="E3 UBIQUITIN-PROTEIN LIGASE ATL42"/>
    <property type="match status" value="1"/>
</dbReference>
<sequence>MDQYLNTISLLFLLLHFISLIDVNAQNPSDSAEDSIIKNFEPSLAIVIGLLSIIFSLAFILLLYAKFCHRTMSPNNTTHQIQDGLLRARPHLPGIDKRVLETLPLFRFSWLRGSREGLECAVCLARFEDIEVLRLLPKCKHAFHIDCIGQWLEQHSTCPICRQTVGPDDFLHLPYSNSFRFLWNQQTESRDDPSIQLYVQRDENCHGNSKFYIGSSFEIIDPDPLHGLNHKINVVSEFMLKNRWSNLSSSDLTFLNSEMLNDVSSARFSCLDSRNQEKSIEIKEGDQLTCFSFQGLQTASDSKQNSRLESKAVRSMSEIIVHPRFITEMGNRDSGPIVNDVKEERMRRLWIPIARKTVQWFANGETRISQCEGLTAAQNL</sequence>
<evidence type="ECO:0000256" key="10">
    <source>
        <dbReference type="ARBA" id="ARBA00022786"/>
    </source>
</evidence>
<evidence type="ECO:0000256" key="1">
    <source>
        <dbReference type="ARBA" id="ARBA00000900"/>
    </source>
</evidence>
<evidence type="ECO:0000256" key="7">
    <source>
        <dbReference type="ARBA" id="ARBA00022723"/>
    </source>
</evidence>
<dbReference type="SUPFAM" id="SSF57850">
    <property type="entry name" value="RING/U-box"/>
    <property type="match status" value="1"/>
</dbReference>
<dbReference type="GO" id="GO:0061630">
    <property type="term" value="F:ubiquitin protein ligase activity"/>
    <property type="evidence" value="ECO:0007669"/>
    <property type="project" value="UniProtKB-EC"/>
</dbReference>
<dbReference type="SMART" id="SM00184">
    <property type="entry name" value="RING"/>
    <property type="match status" value="1"/>
</dbReference>
<keyword evidence="6 16" id="KW-0812">Transmembrane</keyword>
<dbReference type="FunFam" id="3.30.40.10:FF:000285">
    <property type="entry name" value="RING-H2 finger protein ATL43"/>
    <property type="match status" value="1"/>
</dbReference>
<evidence type="ECO:0000256" key="16">
    <source>
        <dbReference type="SAM" id="Phobius"/>
    </source>
</evidence>
<name>A0A2G9H2G0_9LAMI</name>
<reference evidence="20" key="1">
    <citation type="journal article" date="2018" name="Gigascience">
        <title>Genome assembly of the Pink Ipe (Handroanthus impetiginosus, Bignoniaceae), a highly valued, ecologically keystone Neotropical timber forest tree.</title>
        <authorList>
            <person name="Silva-Junior O.B."/>
            <person name="Grattapaglia D."/>
            <person name="Novaes E."/>
            <person name="Collevatti R.G."/>
        </authorList>
    </citation>
    <scope>NUCLEOTIDE SEQUENCE [LARGE SCALE GENOMIC DNA]</scope>
    <source>
        <strain evidence="20">cv. UFG-1</strain>
    </source>
</reference>
<evidence type="ECO:0000256" key="13">
    <source>
        <dbReference type="ARBA" id="ARBA00023136"/>
    </source>
</evidence>
<keyword evidence="11" id="KW-0862">Zinc</keyword>
<dbReference type="EMBL" id="NKXS01002895">
    <property type="protein sequence ID" value="PIN11683.1"/>
    <property type="molecule type" value="Genomic_DNA"/>
</dbReference>
<comment type="caution">
    <text evidence="19">The sequence shown here is derived from an EMBL/GenBank/DDBJ whole genome shotgun (WGS) entry which is preliminary data.</text>
</comment>
<dbReference type="EC" id="2.3.2.27" evidence="4"/>
<dbReference type="Gene3D" id="3.30.40.10">
    <property type="entry name" value="Zinc/RING finger domain, C3HC4 (zinc finger)"/>
    <property type="match status" value="1"/>
</dbReference>
<dbReference type="GO" id="GO:0008270">
    <property type="term" value="F:zinc ion binding"/>
    <property type="evidence" value="ECO:0007669"/>
    <property type="project" value="UniProtKB-KW"/>
</dbReference>
<dbReference type="STRING" id="429701.A0A2G9H2G0"/>
<keyword evidence="9 15" id="KW-0863">Zinc-finger</keyword>
<dbReference type="InterPro" id="IPR013083">
    <property type="entry name" value="Znf_RING/FYVE/PHD"/>
</dbReference>
<dbReference type="PROSITE" id="PS50089">
    <property type="entry name" value="ZF_RING_2"/>
    <property type="match status" value="1"/>
</dbReference>
<dbReference type="Pfam" id="PF13639">
    <property type="entry name" value="zf-RING_2"/>
    <property type="match status" value="1"/>
</dbReference>
<dbReference type="CDD" id="cd16461">
    <property type="entry name" value="RING-H2_EL5-like"/>
    <property type="match status" value="1"/>
</dbReference>
<evidence type="ECO:0000313" key="20">
    <source>
        <dbReference type="Proteomes" id="UP000231279"/>
    </source>
</evidence>
<proteinExistence type="inferred from homology"/>
<evidence type="ECO:0000256" key="5">
    <source>
        <dbReference type="ARBA" id="ARBA00022679"/>
    </source>
</evidence>
<comment type="catalytic activity">
    <reaction evidence="1">
        <text>S-ubiquitinyl-[E2 ubiquitin-conjugating enzyme]-L-cysteine + [acceptor protein]-L-lysine = [E2 ubiquitin-conjugating enzyme]-L-cysteine + N(6)-ubiquitinyl-[acceptor protein]-L-lysine.</text>
        <dbReference type="EC" id="2.3.2.27"/>
    </reaction>
</comment>
<dbReference type="PANTHER" id="PTHR46539:SF1">
    <property type="entry name" value="E3 UBIQUITIN-PROTEIN LIGASE ATL42"/>
    <property type="match status" value="1"/>
</dbReference>
<comment type="subcellular location">
    <subcellularLocation>
        <location evidence="2">Membrane</location>
        <topology evidence="2">Single-pass membrane protein</topology>
    </subcellularLocation>
</comment>
<evidence type="ECO:0000256" key="2">
    <source>
        <dbReference type="ARBA" id="ARBA00004167"/>
    </source>
</evidence>
<evidence type="ECO:0000256" key="15">
    <source>
        <dbReference type="PROSITE-ProRule" id="PRU00175"/>
    </source>
</evidence>
<evidence type="ECO:0000256" key="12">
    <source>
        <dbReference type="ARBA" id="ARBA00022989"/>
    </source>
</evidence>
<dbReference type="InterPro" id="IPR001841">
    <property type="entry name" value="Znf_RING"/>
</dbReference>
<dbReference type="AlphaFoldDB" id="A0A2G9H2G0"/>
<feature type="signal peptide" evidence="17">
    <location>
        <begin position="1"/>
        <end position="25"/>
    </location>
</feature>
<organism evidence="19 20">
    <name type="scientific">Handroanthus impetiginosus</name>
    <dbReference type="NCBI Taxonomy" id="429701"/>
    <lineage>
        <taxon>Eukaryota</taxon>
        <taxon>Viridiplantae</taxon>
        <taxon>Streptophyta</taxon>
        <taxon>Embryophyta</taxon>
        <taxon>Tracheophyta</taxon>
        <taxon>Spermatophyta</taxon>
        <taxon>Magnoliopsida</taxon>
        <taxon>eudicotyledons</taxon>
        <taxon>Gunneridae</taxon>
        <taxon>Pentapetalae</taxon>
        <taxon>asterids</taxon>
        <taxon>lamiids</taxon>
        <taxon>Lamiales</taxon>
        <taxon>Bignoniaceae</taxon>
        <taxon>Crescentiina</taxon>
        <taxon>Tabebuia alliance</taxon>
        <taxon>Handroanthus</taxon>
    </lineage>
</organism>
<keyword evidence="8 17" id="KW-0732">Signal</keyword>
<gene>
    <name evidence="19" type="ORF">CDL12_15713</name>
</gene>
<evidence type="ECO:0000256" key="14">
    <source>
        <dbReference type="ARBA" id="ARBA00024209"/>
    </source>
</evidence>
<feature type="chain" id="PRO_5013923659" description="RING-type E3 ubiquitin transferase" evidence="17">
    <location>
        <begin position="26"/>
        <end position="380"/>
    </location>
</feature>
<keyword evidence="5" id="KW-0808">Transferase</keyword>
<keyword evidence="12 16" id="KW-1133">Transmembrane helix</keyword>
<evidence type="ECO:0000313" key="19">
    <source>
        <dbReference type="EMBL" id="PIN11683.1"/>
    </source>
</evidence>
<accession>A0A2G9H2G0</accession>
<keyword evidence="7" id="KW-0479">Metal-binding</keyword>
<evidence type="ECO:0000256" key="3">
    <source>
        <dbReference type="ARBA" id="ARBA00004906"/>
    </source>
</evidence>
<evidence type="ECO:0000256" key="11">
    <source>
        <dbReference type="ARBA" id="ARBA00022833"/>
    </source>
</evidence>
<comment type="pathway">
    <text evidence="3">Protein modification; protein ubiquitination.</text>
</comment>
<evidence type="ECO:0000256" key="8">
    <source>
        <dbReference type="ARBA" id="ARBA00022729"/>
    </source>
</evidence>
<dbReference type="GO" id="GO:0016020">
    <property type="term" value="C:membrane"/>
    <property type="evidence" value="ECO:0007669"/>
    <property type="project" value="UniProtKB-SubCell"/>
</dbReference>
<keyword evidence="20" id="KW-1185">Reference proteome</keyword>
<protein>
    <recommendedName>
        <fullName evidence="4">RING-type E3 ubiquitin transferase</fullName>
        <ecNumber evidence="4">2.3.2.27</ecNumber>
    </recommendedName>
</protein>
<evidence type="ECO:0000256" key="6">
    <source>
        <dbReference type="ARBA" id="ARBA00022692"/>
    </source>
</evidence>
<evidence type="ECO:0000256" key="9">
    <source>
        <dbReference type="ARBA" id="ARBA00022771"/>
    </source>
</evidence>
<dbReference type="OrthoDB" id="8062037at2759"/>
<comment type="similarity">
    <text evidence="14">Belongs to the RING-type zinc finger family. ATL subfamily.</text>
</comment>
<evidence type="ECO:0000259" key="18">
    <source>
        <dbReference type="PROSITE" id="PS50089"/>
    </source>
</evidence>
<feature type="transmembrane region" description="Helical" evidence="16">
    <location>
        <begin position="44"/>
        <end position="65"/>
    </location>
</feature>
<keyword evidence="13 16" id="KW-0472">Membrane</keyword>